<evidence type="ECO:0000313" key="2">
    <source>
        <dbReference type="Proteomes" id="UP000648075"/>
    </source>
</evidence>
<name>A0A918PF64_9SPHN</name>
<sequence length="89" mass="9747">MTPKLTPYQATMLRLSGFDPIDGNGYGIELRGSPDWAAARKLVKLGLGWIEGGRPNGSELPGLFFANHEGTAVNFADELAAWETRKGRW</sequence>
<dbReference type="Proteomes" id="UP000648075">
    <property type="component" value="Unassembled WGS sequence"/>
</dbReference>
<accession>A0A918PF64</accession>
<dbReference type="EMBL" id="BMZA01000004">
    <property type="protein sequence ID" value="GGZ02382.1"/>
    <property type="molecule type" value="Genomic_DNA"/>
</dbReference>
<comment type="caution">
    <text evidence="1">The sequence shown here is derived from an EMBL/GenBank/DDBJ whole genome shotgun (WGS) entry which is preliminary data.</text>
</comment>
<organism evidence="1 2">
    <name type="scientific">Novosphingobium colocasiae</name>
    <dbReference type="NCBI Taxonomy" id="1256513"/>
    <lineage>
        <taxon>Bacteria</taxon>
        <taxon>Pseudomonadati</taxon>
        <taxon>Pseudomonadota</taxon>
        <taxon>Alphaproteobacteria</taxon>
        <taxon>Sphingomonadales</taxon>
        <taxon>Sphingomonadaceae</taxon>
        <taxon>Novosphingobium</taxon>
    </lineage>
</organism>
<dbReference type="RefSeq" id="WP_189620726.1">
    <property type="nucleotide sequence ID" value="NZ_BMZA01000004.1"/>
</dbReference>
<reference evidence="1" key="1">
    <citation type="journal article" date="2014" name="Int. J. Syst. Evol. Microbiol.">
        <title>Complete genome sequence of Corynebacterium casei LMG S-19264T (=DSM 44701T), isolated from a smear-ripened cheese.</title>
        <authorList>
            <consortium name="US DOE Joint Genome Institute (JGI-PGF)"/>
            <person name="Walter F."/>
            <person name="Albersmeier A."/>
            <person name="Kalinowski J."/>
            <person name="Ruckert C."/>
        </authorList>
    </citation>
    <scope>NUCLEOTIDE SEQUENCE</scope>
    <source>
        <strain evidence="1">KCTC 32255</strain>
    </source>
</reference>
<reference evidence="1" key="2">
    <citation type="submission" date="2020-09" db="EMBL/GenBank/DDBJ databases">
        <authorList>
            <person name="Sun Q."/>
            <person name="Kim S."/>
        </authorList>
    </citation>
    <scope>NUCLEOTIDE SEQUENCE</scope>
    <source>
        <strain evidence="1">KCTC 32255</strain>
    </source>
</reference>
<gene>
    <name evidence="1" type="ORF">GCM10011614_16820</name>
</gene>
<protein>
    <submittedName>
        <fullName evidence="1">Uncharacterized protein</fullName>
    </submittedName>
</protein>
<evidence type="ECO:0000313" key="1">
    <source>
        <dbReference type="EMBL" id="GGZ02382.1"/>
    </source>
</evidence>
<keyword evidence="2" id="KW-1185">Reference proteome</keyword>
<dbReference type="AlphaFoldDB" id="A0A918PF64"/>
<proteinExistence type="predicted"/>